<keyword evidence="1" id="KW-0812">Transmembrane</keyword>
<evidence type="ECO:0000313" key="3">
    <source>
        <dbReference type="EMBL" id="MBS8122276.1"/>
    </source>
</evidence>
<dbReference type="Pfam" id="PF02517">
    <property type="entry name" value="Rce1-like"/>
    <property type="match status" value="1"/>
</dbReference>
<feature type="transmembrane region" description="Helical" evidence="1">
    <location>
        <begin position="150"/>
        <end position="168"/>
    </location>
</feature>
<protein>
    <submittedName>
        <fullName evidence="3">Protease, CAAX family</fullName>
    </submittedName>
</protein>
<keyword evidence="3" id="KW-0378">Hydrolase</keyword>
<dbReference type="EMBL" id="JAEDAM010000064">
    <property type="protein sequence ID" value="MBS8122276.1"/>
    <property type="molecule type" value="Genomic_DNA"/>
</dbReference>
<keyword evidence="1" id="KW-1133">Transmembrane helix</keyword>
<feature type="transmembrane region" description="Helical" evidence="1">
    <location>
        <begin position="74"/>
        <end position="93"/>
    </location>
</feature>
<accession>A0ABS5QM45</accession>
<keyword evidence="4" id="KW-1185">Reference proteome</keyword>
<organism evidence="3 4">
    <name type="scientific">Candidatus Vampirococcus lugosii</name>
    <dbReference type="NCBI Taxonomy" id="2789015"/>
    <lineage>
        <taxon>Bacteria</taxon>
        <taxon>Candidatus Absconditibacteriota</taxon>
        <taxon>Vampirococcus</taxon>
    </lineage>
</organism>
<sequence>MEDRIYNNKIILILYILFAVGVLYVLEQILNVFILYKILFKILLFLVIPIIILGKERTLSLINIKKNNLRGLTWILSILVLVTIIITYVILSNTIDLGFIAEELENNVGVNKMIFPFVAIYITFFNAFFEEFFFRGFVFYHTVKNRFGKYFFNSFLFSIYHVGIFATWFAWYNFLLALIGLIIGGLIFSYVNEKNETIINGYIVHVFADIAIILIGIKMFYF</sequence>
<feature type="domain" description="CAAX prenyl protease 2/Lysostaphin resistance protein A-like" evidence="2">
    <location>
        <begin position="116"/>
        <end position="210"/>
    </location>
</feature>
<gene>
    <name evidence="3" type="ORF">VAMP_247n44</name>
</gene>
<dbReference type="Proteomes" id="UP000680365">
    <property type="component" value="Unassembled WGS sequence"/>
</dbReference>
<keyword evidence="1" id="KW-0472">Membrane</keyword>
<feature type="transmembrane region" description="Helical" evidence="1">
    <location>
        <begin position="7"/>
        <end position="26"/>
    </location>
</feature>
<evidence type="ECO:0000313" key="4">
    <source>
        <dbReference type="Proteomes" id="UP000680365"/>
    </source>
</evidence>
<feature type="transmembrane region" description="Helical" evidence="1">
    <location>
        <begin position="174"/>
        <end position="191"/>
    </location>
</feature>
<comment type="caution">
    <text evidence="3">The sequence shown here is derived from an EMBL/GenBank/DDBJ whole genome shotgun (WGS) entry which is preliminary data.</text>
</comment>
<dbReference type="GO" id="GO:0006508">
    <property type="term" value="P:proteolysis"/>
    <property type="evidence" value="ECO:0007669"/>
    <property type="project" value="UniProtKB-KW"/>
</dbReference>
<reference evidence="3 4" key="1">
    <citation type="journal article" date="2021" name="Nat. Commun.">
        <title>Reductive evolution and unique predatory mode in the CPR bacterium Vampirococcus lugosii.</title>
        <authorList>
            <person name="Moreira D."/>
            <person name="Zivanovic Y."/>
            <person name="Lopez-Archilla A.I."/>
            <person name="Iniesto M."/>
            <person name="Lopez-Garcia P."/>
        </authorList>
    </citation>
    <scope>NUCLEOTIDE SEQUENCE [LARGE SCALE GENOMIC DNA]</scope>
    <source>
        <strain evidence="3">Chiprana</strain>
    </source>
</reference>
<dbReference type="GO" id="GO:0008233">
    <property type="term" value="F:peptidase activity"/>
    <property type="evidence" value="ECO:0007669"/>
    <property type="project" value="UniProtKB-KW"/>
</dbReference>
<name>A0ABS5QM45_9BACT</name>
<evidence type="ECO:0000256" key="1">
    <source>
        <dbReference type="SAM" id="Phobius"/>
    </source>
</evidence>
<dbReference type="InterPro" id="IPR003675">
    <property type="entry name" value="Rce1/LyrA-like_dom"/>
</dbReference>
<feature type="transmembrane region" description="Helical" evidence="1">
    <location>
        <begin position="113"/>
        <end position="129"/>
    </location>
</feature>
<keyword evidence="3" id="KW-0645">Protease</keyword>
<dbReference type="RefSeq" id="WP_213349696.1">
    <property type="nucleotide sequence ID" value="NZ_JAEDAM010000064.1"/>
</dbReference>
<proteinExistence type="predicted"/>
<feature type="transmembrane region" description="Helical" evidence="1">
    <location>
        <begin position="203"/>
        <end position="221"/>
    </location>
</feature>
<feature type="transmembrane region" description="Helical" evidence="1">
    <location>
        <begin position="32"/>
        <end position="53"/>
    </location>
</feature>
<evidence type="ECO:0000259" key="2">
    <source>
        <dbReference type="Pfam" id="PF02517"/>
    </source>
</evidence>